<comment type="caution">
    <text evidence="5">The sequence shown here is derived from an EMBL/GenBank/DDBJ whole genome shotgun (WGS) entry which is preliminary data.</text>
</comment>
<protein>
    <submittedName>
        <fullName evidence="5">Uncharacterized protein</fullName>
    </submittedName>
</protein>
<dbReference type="Pfam" id="PF13516">
    <property type="entry name" value="LRR_6"/>
    <property type="match status" value="2"/>
</dbReference>
<dbReference type="GO" id="GO:0048471">
    <property type="term" value="C:perinuclear region of cytoplasm"/>
    <property type="evidence" value="ECO:0007669"/>
    <property type="project" value="TreeGrafter"/>
</dbReference>
<dbReference type="PANTHER" id="PTHR24113">
    <property type="entry name" value="RAN GTPASE-ACTIVATING PROTEIN 1"/>
    <property type="match status" value="1"/>
</dbReference>
<dbReference type="HOGENOM" id="CLU_779586_0_0_1"/>
<evidence type="ECO:0000313" key="6">
    <source>
        <dbReference type="Proteomes" id="UP000018721"/>
    </source>
</evidence>
<dbReference type="InterPro" id="IPR032675">
    <property type="entry name" value="LRR_dom_sf"/>
</dbReference>
<dbReference type="GO" id="GO:0005829">
    <property type="term" value="C:cytosol"/>
    <property type="evidence" value="ECO:0007669"/>
    <property type="project" value="TreeGrafter"/>
</dbReference>
<reference evidence="5 6" key="1">
    <citation type="submission" date="2013-11" db="EMBL/GenBank/DDBJ databases">
        <title>The Genome Sequence of Phytophthora parasitica P1569.</title>
        <authorList>
            <consortium name="The Broad Institute Genomics Platform"/>
            <person name="Russ C."/>
            <person name="Tyler B."/>
            <person name="Panabieres F."/>
            <person name="Shan W."/>
            <person name="Tripathy S."/>
            <person name="Grunwald N."/>
            <person name="Machado M."/>
            <person name="Johnson C.S."/>
            <person name="Arredondo F."/>
            <person name="Hong C."/>
            <person name="Coffey M."/>
            <person name="Young S.K."/>
            <person name="Zeng Q."/>
            <person name="Gargeya S."/>
            <person name="Fitzgerald M."/>
            <person name="Abouelleil A."/>
            <person name="Alvarado L."/>
            <person name="Chapman S.B."/>
            <person name="Gainer-Dewar J."/>
            <person name="Goldberg J."/>
            <person name="Griggs A."/>
            <person name="Gujja S."/>
            <person name="Hansen M."/>
            <person name="Howarth C."/>
            <person name="Imamovic A."/>
            <person name="Ireland A."/>
            <person name="Larimer J."/>
            <person name="McCowan C."/>
            <person name="Murphy C."/>
            <person name="Pearson M."/>
            <person name="Poon T.W."/>
            <person name="Priest M."/>
            <person name="Roberts A."/>
            <person name="Saif S."/>
            <person name="Shea T."/>
            <person name="Sykes S."/>
            <person name="Wortman J."/>
            <person name="Nusbaum C."/>
            <person name="Birren B."/>
        </authorList>
    </citation>
    <scope>NUCLEOTIDE SEQUENCE [LARGE SCALE GENOMIC DNA]</scope>
    <source>
        <strain evidence="5 6">P1569</strain>
    </source>
</reference>
<dbReference type="GO" id="GO:0006913">
    <property type="term" value="P:nucleocytoplasmic transport"/>
    <property type="evidence" value="ECO:0007669"/>
    <property type="project" value="TreeGrafter"/>
</dbReference>
<sequence>MTLQDQEAASVSLERIQSLQKLCLKAIGRKLQHFYNLRLQPELMQTLSVPEMQLIYAYDLSRLDVFEAQAYLHMIDKWCTKMERNKRRHLETTSKRVDRAMKRFLHYVLSPLTENQCREPYRELAAAIGFITPPTLKLRPVKAPVKRRKKWISTGTKKQNDVDAQEGPSLPPESLVQSEIVCSRLPVASVGCGIIADKLQHSSSVVKLRLNHCQITDAGAILLASGVRLTTTLQLLDLSNDDTDCWGEDDLDNEIGADGVQAIALALAENRSIKQVHLSGNPVGTKGAIAVASMLRSNVTLERLYLDRTAVQDGAESLIDAFQESKSLNRLSMLWCSLRPEIGAKLASIQATKTAQ</sequence>
<accession>V9G0J8</accession>
<dbReference type="OrthoDB" id="120976at2759"/>
<proteinExistence type="predicted"/>
<dbReference type="Gene3D" id="3.80.10.10">
    <property type="entry name" value="Ribonuclease Inhibitor"/>
    <property type="match status" value="2"/>
</dbReference>
<evidence type="ECO:0000313" key="5">
    <source>
        <dbReference type="EMBL" id="ETI57255.1"/>
    </source>
</evidence>
<evidence type="ECO:0000256" key="4">
    <source>
        <dbReference type="SAM" id="MobiDB-lite"/>
    </source>
</evidence>
<dbReference type="AlphaFoldDB" id="V9G0J8"/>
<dbReference type="Proteomes" id="UP000018721">
    <property type="component" value="Unassembled WGS sequence"/>
</dbReference>
<gene>
    <name evidence="5" type="ORF">F443_00407</name>
</gene>
<dbReference type="SUPFAM" id="SSF52047">
    <property type="entry name" value="RNI-like"/>
    <property type="match status" value="1"/>
</dbReference>
<keyword evidence="1" id="KW-0343">GTPase activation</keyword>
<dbReference type="eggNOG" id="KOG4308">
    <property type="taxonomic scope" value="Eukaryota"/>
</dbReference>
<keyword evidence="2" id="KW-0433">Leucine-rich repeat</keyword>
<keyword evidence="6" id="KW-1185">Reference proteome</keyword>
<dbReference type="SMART" id="SM00368">
    <property type="entry name" value="LRR_RI"/>
    <property type="match status" value="3"/>
</dbReference>
<feature type="region of interest" description="Disordered" evidence="4">
    <location>
        <begin position="149"/>
        <end position="171"/>
    </location>
</feature>
<name>V9G0J8_PHYNI</name>
<dbReference type="PANTHER" id="PTHR24113:SF12">
    <property type="entry name" value="RAN GTPASE-ACTIVATING PROTEIN 1"/>
    <property type="match status" value="1"/>
</dbReference>
<dbReference type="InterPro" id="IPR001611">
    <property type="entry name" value="Leu-rich_rpt"/>
</dbReference>
<dbReference type="EMBL" id="ANIZ01000071">
    <property type="protein sequence ID" value="ETI57255.1"/>
    <property type="molecule type" value="Genomic_DNA"/>
</dbReference>
<dbReference type="InterPro" id="IPR027038">
    <property type="entry name" value="RanGap"/>
</dbReference>
<dbReference type="GO" id="GO:0005634">
    <property type="term" value="C:nucleus"/>
    <property type="evidence" value="ECO:0007669"/>
    <property type="project" value="TreeGrafter"/>
</dbReference>
<organism evidence="5 6">
    <name type="scientific">Phytophthora nicotianae P1569</name>
    <dbReference type="NCBI Taxonomy" id="1317065"/>
    <lineage>
        <taxon>Eukaryota</taxon>
        <taxon>Sar</taxon>
        <taxon>Stramenopiles</taxon>
        <taxon>Oomycota</taxon>
        <taxon>Peronosporomycetes</taxon>
        <taxon>Peronosporales</taxon>
        <taxon>Peronosporaceae</taxon>
        <taxon>Phytophthora</taxon>
    </lineage>
</organism>
<evidence type="ECO:0000256" key="1">
    <source>
        <dbReference type="ARBA" id="ARBA00022468"/>
    </source>
</evidence>
<evidence type="ECO:0000256" key="2">
    <source>
        <dbReference type="ARBA" id="ARBA00022614"/>
    </source>
</evidence>
<dbReference type="GO" id="GO:0005096">
    <property type="term" value="F:GTPase activator activity"/>
    <property type="evidence" value="ECO:0007669"/>
    <property type="project" value="UniProtKB-KW"/>
</dbReference>
<dbReference type="GO" id="GO:0031267">
    <property type="term" value="F:small GTPase binding"/>
    <property type="evidence" value="ECO:0007669"/>
    <property type="project" value="TreeGrafter"/>
</dbReference>
<evidence type="ECO:0000256" key="3">
    <source>
        <dbReference type="ARBA" id="ARBA00022737"/>
    </source>
</evidence>
<keyword evidence="3" id="KW-0677">Repeat</keyword>